<dbReference type="InterPro" id="IPR045621">
    <property type="entry name" value="BPD_transp_1_N"/>
</dbReference>
<gene>
    <name evidence="9" type="ORF">CIG21_02185</name>
</gene>
<evidence type="ECO:0000313" key="9">
    <source>
        <dbReference type="EMBL" id="PAJ71006.1"/>
    </source>
</evidence>
<dbReference type="CDD" id="cd06261">
    <property type="entry name" value="TM_PBP2"/>
    <property type="match status" value="1"/>
</dbReference>
<feature type="transmembrane region" description="Helical" evidence="7">
    <location>
        <begin position="296"/>
        <end position="322"/>
    </location>
</feature>
<evidence type="ECO:0000256" key="2">
    <source>
        <dbReference type="ARBA" id="ARBA00022448"/>
    </source>
</evidence>
<evidence type="ECO:0000256" key="6">
    <source>
        <dbReference type="ARBA" id="ARBA00023136"/>
    </source>
</evidence>
<comment type="similarity">
    <text evidence="7">Belongs to the binding-protein-dependent transport system permease family.</text>
</comment>
<keyword evidence="4 7" id="KW-0812">Transmembrane</keyword>
<dbReference type="EMBL" id="NQMQ01000002">
    <property type="protein sequence ID" value="PAJ71006.1"/>
    <property type="molecule type" value="Genomic_DNA"/>
</dbReference>
<keyword evidence="5 7" id="KW-1133">Transmembrane helix</keyword>
<sequence>MSRLLSREHRAVSTGRARSRASAFAARLGRALLRFVLLLLAASVIIFVLLRAVPGDPARVALGVSATDEAVAELSHRLGTDRPLVVQYLDWVGGMLTGNFGISMASGTELAPVVAERAGASLTLTVIAMVCSLAIAVPAGTYLARRRGHADAALINALTQVGIVVPSFLVGILAVACFSVRLGWLPANGWGTPSHIVLPVFALTLVQASILTRYVRAAISEELTKDYVRTARASGASVSTALARHALRNAALPVLTVTGVQLSTLIVGAVVIERVFAVPGLGSMLIDAVSTRDLTAVQTVMMCIVAFTLAVNLAVDVSYAAIDPRTRQAGRPGRFA</sequence>
<keyword evidence="3" id="KW-1003">Cell membrane</keyword>
<dbReference type="Proteomes" id="UP000215771">
    <property type="component" value="Unassembled WGS sequence"/>
</dbReference>
<comment type="subcellular location">
    <subcellularLocation>
        <location evidence="1 7">Cell membrane</location>
        <topology evidence="1 7">Multi-pass membrane protein</topology>
    </subcellularLocation>
</comment>
<organism evidence="9 10">
    <name type="scientific">Corynebacterium hadale</name>
    <dbReference type="NCBI Taxonomy" id="2026255"/>
    <lineage>
        <taxon>Bacteria</taxon>
        <taxon>Bacillati</taxon>
        <taxon>Actinomycetota</taxon>
        <taxon>Actinomycetes</taxon>
        <taxon>Mycobacteriales</taxon>
        <taxon>Corynebacteriaceae</taxon>
        <taxon>Corynebacterium</taxon>
    </lineage>
</organism>
<comment type="caution">
    <text evidence="9">The sequence shown here is derived from an EMBL/GenBank/DDBJ whole genome shotgun (WGS) entry which is preliminary data.</text>
</comment>
<dbReference type="Pfam" id="PF00528">
    <property type="entry name" value="BPD_transp_1"/>
    <property type="match status" value="1"/>
</dbReference>
<feature type="transmembrane region" description="Helical" evidence="7">
    <location>
        <begin position="196"/>
        <end position="215"/>
    </location>
</feature>
<proteinExistence type="inferred from homology"/>
<evidence type="ECO:0000313" key="10">
    <source>
        <dbReference type="Proteomes" id="UP000215771"/>
    </source>
</evidence>
<evidence type="ECO:0000256" key="7">
    <source>
        <dbReference type="RuleBase" id="RU363032"/>
    </source>
</evidence>
<dbReference type="SUPFAM" id="SSF161098">
    <property type="entry name" value="MetI-like"/>
    <property type="match status" value="1"/>
</dbReference>
<dbReference type="PROSITE" id="PS50928">
    <property type="entry name" value="ABC_TM1"/>
    <property type="match status" value="1"/>
</dbReference>
<dbReference type="GO" id="GO:0005886">
    <property type="term" value="C:plasma membrane"/>
    <property type="evidence" value="ECO:0007669"/>
    <property type="project" value="UniProtKB-SubCell"/>
</dbReference>
<evidence type="ECO:0000256" key="4">
    <source>
        <dbReference type="ARBA" id="ARBA00022692"/>
    </source>
</evidence>
<feature type="transmembrane region" description="Helical" evidence="7">
    <location>
        <begin position="254"/>
        <end position="276"/>
    </location>
</feature>
<dbReference type="GO" id="GO:0071916">
    <property type="term" value="F:dipeptide transmembrane transporter activity"/>
    <property type="evidence" value="ECO:0007669"/>
    <property type="project" value="TreeGrafter"/>
</dbReference>
<feature type="transmembrane region" description="Helical" evidence="7">
    <location>
        <begin position="122"/>
        <end position="143"/>
    </location>
</feature>
<dbReference type="PANTHER" id="PTHR43163">
    <property type="entry name" value="DIPEPTIDE TRANSPORT SYSTEM PERMEASE PROTEIN DPPB-RELATED"/>
    <property type="match status" value="1"/>
</dbReference>
<evidence type="ECO:0000256" key="5">
    <source>
        <dbReference type="ARBA" id="ARBA00022989"/>
    </source>
</evidence>
<dbReference type="Gene3D" id="1.10.3720.10">
    <property type="entry name" value="MetI-like"/>
    <property type="match status" value="1"/>
</dbReference>
<keyword evidence="6 7" id="KW-0472">Membrane</keyword>
<evidence type="ECO:0000256" key="1">
    <source>
        <dbReference type="ARBA" id="ARBA00004651"/>
    </source>
</evidence>
<feature type="transmembrane region" description="Helical" evidence="7">
    <location>
        <begin position="32"/>
        <end position="53"/>
    </location>
</feature>
<dbReference type="InterPro" id="IPR035906">
    <property type="entry name" value="MetI-like_sf"/>
</dbReference>
<dbReference type="AlphaFoldDB" id="A0A269PFW5"/>
<accession>A0A269PFW5</accession>
<dbReference type="Pfam" id="PF19300">
    <property type="entry name" value="BPD_transp_1_N"/>
    <property type="match status" value="1"/>
</dbReference>
<keyword evidence="2 7" id="KW-0813">Transport</keyword>
<name>A0A269PFW5_9CORY</name>
<dbReference type="InterPro" id="IPR000515">
    <property type="entry name" value="MetI-like"/>
</dbReference>
<feature type="domain" description="ABC transmembrane type-1" evidence="8">
    <location>
        <begin position="118"/>
        <end position="315"/>
    </location>
</feature>
<dbReference type="PANTHER" id="PTHR43163:SF6">
    <property type="entry name" value="DIPEPTIDE TRANSPORT SYSTEM PERMEASE PROTEIN DPPB-RELATED"/>
    <property type="match status" value="1"/>
</dbReference>
<reference evidence="9 10" key="1">
    <citation type="submission" date="2017-08" db="EMBL/GenBank/DDBJ databases">
        <authorList>
            <person name="de Groot N.N."/>
        </authorList>
    </citation>
    <scope>NUCLEOTIDE SEQUENCE [LARGE SCALE GENOMIC DNA]</scope>
    <source>
        <strain evidence="9 10">NBT06-6</strain>
    </source>
</reference>
<feature type="transmembrane region" description="Helical" evidence="7">
    <location>
        <begin position="155"/>
        <end position="184"/>
    </location>
</feature>
<protein>
    <submittedName>
        <fullName evidence="9">ABC transporter permease</fullName>
    </submittedName>
</protein>
<evidence type="ECO:0000256" key="3">
    <source>
        <dbReference type="ARBA" id="ARBA00022475"/>
    </source>
</evidence>
<evidence type="ECO:0000259" key="8">
    <source>
        <dbReference type="PROSITE" id="PS50928"/>
    </source>
</evidence>